<gene>
    <name evidence="10" type="ORF">KFE25_009654</name>
</gene>
<keyword evidence="3" id="KW-0677">Repeat</keyword>
<dbReference type="Pfam" id="PF12796">
    <property type="entry name" value="Ank_2"/>
    <property type="match status" value="1"/>
</dbReference>
<dbReference type="EMBL" id="JAGTXO010000001">
    <property type="protein sequence ID" value="KAG8471233.1"/>
    <property type="molecule type" value="Genomic_DNA"/>
</dbReference>
<dbReference type="PROSITE" id="PS50297">
    <property type="entry name" value="ANK_REP_REGION"/>
    <property type="match status" value="1"/>
</dbReference>
<dbReference type="OrthoDB" id="69177at2759"/>
<dbReference type="InterPro" id="IPR006620">
    <property type="entry name" value="Pro_4_hyd_alph"/>
</dbReference>
<evidence type="ECO:0000256" key="7">
    <source>
        <dbReference type="ARBA" id="ARBA00023043"/>
    </source>
</evidence>
<reference evidence="10" key="1">
    <citation type="submission" date="2021-05" db="EMBL/GenBank/DDBJ databases">
        <title>The genome of the haptophyte Pavlova lutheri (Diacronema luteri, Pavlovales) - a model for lipid biosynthesis in eukaryotic algae.</title>
        <authorList>
            <person name="Hulatt C.J."/>
            <person name="Posewitz M.C."/>
        </authorList>
    </citation>
    <scope>NUCLEOTIDE SEQUENCE</scope>
    <source>
        <strain evidence="10">NIVA-4/92</strain>
    </source>
</reference>
<keyword evidence="2" id="KW-0479">Metal-binding</keyword>
<dbReference type="OMA" id="MCMDPKT"/>
<dbReference type="GO" id="GO:0051213">
    <property type="term" value="F:dioxygenase activity"/>
    <property type="evidence" value="ECO:0007669"/>
    <property type="project" value="UniProtKB-KW"/>
</dbReference>
<evidence type="ECO:0000313" key="10">
    <source>
        <dbReference type="EMBL" id="KAG8471233.1"/>
    </source>
</evidence>
<evidence type="ECO:0000256" key="3">
    <source>
        <dbReference type="ARBA" id="ARBA00022737"/>
    </source>
</evidence>
<dbReference type="SUPFAM" id="SSF51197">
    <property type="entry name" value="Clavaminate synthase-like"/>
    <property type="match status" value="1"/>
</dbReference>
<keyword evidence="6" id="KW-0408">Iron</keyword>
<dbReference type="GO" id="GO:0031418">
    <property type="term" value="F:L-ascorbic acid binding"/>
    <property type="evidence" value="ECO:0007669"/>
    <property type="project" value="InterPro"/>
</dbReference>
<evidence type="ECO:0000256" key="8">
    <source>
        <dbReference type="PROSITE-ProRule" id="PRU00023"/>
    </source>
</evidence>
<keyword evidence="11" id="KW-1185">Reference proteome</keyword>
<dbReference type="SMART" id="SM00248">
    <property type="entry name" value="ANK"/>
    <property type="match status" value="2"/>
</dbReference>
<evidence type="ECO:0000256" key="1">
    <source>
        <dbReference type="ARBA" id="ARBA00001961"/>
    </source>
</evidence>
<comment type="cofactor">
    <cofactor evidence="1">
        <name>L-ascorbate</name>
        <dbReference type="ChEBI" id="CHEBI:38290"/>
    </cofactor>
</comment>
<keyword evidence="4" id="KW-0223">Dioxygenase</keyword>
<dbReference type="GO" id="GO:0016705">
    <property type="term" value="F:oxidoreductase activity, acting on paired donors, with incorporation or reduction of molecular oxygen"/>
    <property type="evidence" value="ECO:0007669"/>
    <property type="project" value="InterPro"/>
</dbReference>
<dbReference type="PROSITE" id="PS50088">
    <property type="entry name" value="ANK_REPEAT"/>
    <property type="match status" value="2"/>
</dbReference>
<dbReference type="SUPFAM" id="SSF48403">
    <property type="entry name" value="Ankyrin repeat"/>
    <property type="match status" value="1"/>
</dbReference>
<sequence length="443" mass="46092">MAVHTCAACRSVLFGCDFVEHGAGEMDRALLFHTRGLCQAPLEREVLAALPDAGPSASGRGVGSELRPDGVAPLLFLARAGNEEGALRALSRCVPADVRARDRFGVCALHHASHHGHTTLVRALLAARADAGARTADSVHAHVGGRTALHLAAANAPGRAAAEIVSALLAAGADASAEDADGATAAELAARRGAGAAGSALAQLLGGVPDDERLALPAAVAPALERACARDRQLARLDVSSRPLLSRVHVLPAVWDGAQCARVRECALEVARARGWQSARHAHHPTVDVPLWRAPAAHAIATCTLNEVVLPRMAELFGLDARSLRAREAFVVLYSADGAGSRAGLELHRDGTLLSANVLLNERDDGGGDGDGGDARGVGSGMIDGFEGGGTYFADDDRTVKARPGDFVLHCGQLLHGAAPVLRGRRLVLVFFIDELDEHESPW</sequence>
<keyword evidence="7 8" id="KW-0040">ANK repeat</keyword>
<evidence type="ECO:0000259" key="9">
    <source>
        <dbReference type="PROSITE" id="PS51471"/>
    </source>
</evidence>
<dbReference type="PANTHER" id="PTHR24166">
    <property type="entry name" value="ROLLING PEBBLES, ISOFORM B"/>
    <property type="match status" value="1"/>
</dbReference>
<dbReference type="Gene3D" id="2.60.120.620">
    <property type="entry name" value="q2cbj1_9rhob like domain"/>
    <property type="match status" value="1"/>
</dbReference>
<dbReference type="PANTHER" id="PTHR24166:SF48">
    <property type="entry name" value="PROTEIN VAPYRIN"/>
    <property type="match status" value="1"/>
</dbReference>
<organism evidence="10 11">
    <name type="scientific">Diacronema lutheri</name>
    <name type="common">Unicellular marine alga</name>
    <name type="synonym">Monochrysis lutheri</name>
    <dbReference type="NCBI Taxonomy" id="2081491"/>
    <lineage>
        <taxon>Eukaryota</taxon>
        <taxon>Haptista</taxon>
        <taxon>Haptophyta</taxon>
        <taxon>Pavlovophyceae</taxon>
        <taxon>Pavlovales</taxon>
        <taxon>Pavlovaceae</taxon>
        <taxon>Diacronema</taxon>
    </lineage>
</organism>
<dbReference type="PROSITE" id="PS51471">
    <property type="entry name" value="FE2OG_OXY"/>
    <property type="match status" value="1"/>
</dbReference>
<dbReference type="AlphaFoldDB" id="A0A8J6CKL6"/>
<evidence type="ECO:0000256" key="5">
    <source>
        <dbReference type="ARBA" id="ARBA00023002"/>
    </source>
</evidence>
<dbReference type="Gene3D" id="1.25.40.20">
    <property type="entry name" value="Ankyrin repeat-containing domain"/>
    <property type="match status" value="1"/>
</dbReference>
<dbReference type="InterPro" id="IPR002110">
    <property type="entry name" value="Ankyrin_rpt"/>
</dbReference>
<dbReference type="Proteomes" id="UP000751190">
    <property type="component" value="Unassembled WGS sequence"/>
</dbReference>
<feature type="repeat" description="ANK" evidence="8">
    <location>
        <begin position="104"/>
        <end position="136"/>
    </location>
</feature>
<evidence type="ECO:0000256" key="2">
    <source>
        <dbReference type="ARBA" id="ARBA00022723"/>
    </source>
</evidence>
<comment type="caution">
    <text evidence="10">The sequence shown here is derived from an EMBL/GenBank/DDBJ whole genome shotgun (WGS) entry which is preliminary data.</text>
</comment>
<evidence type="ECO:0000313" key="11">
    <source>
        <dbReference type="Proteomes" id="UP000751190"/>
    </source>
</evidence>
<name>A0A8J6CKL6_DIALT</name>
<evidence type="ECO:0000256" key="6">
    <source>
        <dbReference type="ARBA" id="ARBA00023004"/>
    </source>
</evidence>
<feature type="repeat" description="ANK" evidence="8">
    <location>
        <begin position="144"/>
        <end position="180"/>
    </location>
</feature>
<accession>A0A8J6CKL6</accession>
<dbReference type="InterPro" id="IPR050889">
    <property type="entry name" value="Dendritic_Spine_Reg/Scaffold"/>
</dbReference>
<proteinExistence type="predicted"/>
<feature type="domain" description="Fe2OG dioxygenase" evidence="9">
    <location>
        <begin position="325"/>
        <end position="435"/>
    </location>
</feature>
<dbReference type="GO" id="GO:0005506">
    <property type="term" value="F:iron ion binding"/>
    <property type="evidence" value="ECO:0007669"/>
    <property type="project" value="InterPro"/>
</dbReference>
<protein>
    <recommendedName>
        <fullName evidence="9">Fe2OG dioxygenase domain-containing protein</fullName>
    </recommendedName>
</protein>
<keyword evidence="5" id="KW-0560">Oxidoreductase</keyword>
<dbReference type="InterPro" id="IPR036770">
    <property type="entry name" value="Ankyrin_rpt-contain_sf"/>
</dbReference>
<evidence type="ECO:0000256" key="4">
    <source>
        <dbReference type="ARBA" id="ARBA00022964"/>
    </source>
</evidence>
<dbReference type="SMART" id="SM00702">
    <property type="entry name" value="P4Hc"/>
    <property type="match status" value="1"/>
</dbReference>
<dbReference type="InterPro" id="IPR005123">
    <property type="entry name" value="Oxoglu/Fe-dep_dioxygenase_dom"/>
</dbReference>